<protein>
    <recommendedName>
        <fullName evidence="4">MFS transporter</fullName>
    </recommendedName>
</protein>
<name>A0A9W6CBR2_9FIRM</name>
<proteinExistence type="predicted"/>
<comment type="caution">
    <text evidence="2">The sequence shown here is derived from an EMBL/GenBank/DDBJ whole genome shotgun (WGS) entry which is preliminary data.</text>
</comment>
<dbReference type="Proteomes" id="UP001145094">
    <property type="component" value="Unassembled WGS sequence"/>
</dbReference>
<dbReference type="EMBL" id="BSCH01000012">
    <property type="protein sequence ID" value="GLG90571.1"/>
    <property type="molecule type" value="Genomic_DNA"/>
</dbReference>
<evidence type="ECO:0000313" key="2">
    <source>
        <dbReference type="EMBL" id="GLG90571.1"/>
    </source>
</evidence>
<evidence type="ECO:0000313" key="3">
    <source>
        <dbReference type="Proteomes" id="UP001145094"/>
    </source>
</evidence>
<reference evidence="2" key="1">
    <citation type="submission" date="2022-11" db="EMBL/GenBank/DDBJ databases">
        <title>Draft genome sequence of Sellimonas catena strain 18CBH55.</title>
        <authorList>
            <person name="Hisatomi A."/>
            <person name="Ohkuma M."/>
            <person name="Sakamoto M."/>
        </authorList>
    </citation>
    <scope>NUCLEOTIDE SEQUENCE</scope>
    <source>
        <strain evidence="2">18CBH55</strain>
    </source>
</reference>
<keyword evidence="1" id="KW-1133">Transmembrane helix</keyword>
<sequence>MTAFGSENWQSMTLVLTLLPAVTSIMMAAAPIPELKGEKEDSGASGVLHSRTAVLYLICIFFAGASESTMSQWASSYLETSFGINKTIGDLLGLALFGAATFYPQIVGVITDSAVRSENVTAFAQQFGYTAEQFGMKAGMCFAVLAPLLGSLLFYRAMKIPSKTEE</sequence>
<reference evidence="2" key="2">
    <citation type="submission" date="2022-11" db="EMBL/GenBank/DDBJ databases">
        <title>Draft genome sequence of Sellimonas catena strain 18CBH55.</title>
        <authorList>
            <person name="Atsushi H."/>
            <person name="Moriya O."/>
            <person name="Mitsuo S."/>
        </authorList>
    </citation>
    <scope>NUCLEOTIDE SEQUENCE</scope>
    <source>
        <strain evidence="2">18CBH55</strain>
    </source>
</reference>
<dbReference type="SUPFAM" id="SSF103473">
    <property type="entry name" value="MFS general substrate transporter"/>
    <property type="match status" value="1"/>
</dbReference>
<keyword evidence="1" id="KW-0472">Membrane</keyword>
<feature type="transmembrane region" description="Helical" evidence="1">
    <location>
        <begin position="12"/>
        <end position="33"/>
    </location>
</feature>
<dbReference type="RefSeq" id="WP_281845387.1">
    <property type="nucleotide sequence ID" value="NZ_BSCH01000012.1"/>
</dbReference>
<evidence type="ECO:0008006" key="4">
    <source>
        <dbReference type="Google" id="ProtNLM"/>
    </source>
</evidence>
<feature type="transmembrane region" description="Helical" evidence="1">
    <location>
        <begin position="134"/>
        <end position="155"/>
    </location>
</feature>
<dbReference type="InterPro" id="IPR036259">
    <property type="entry name" value="MFS_trans_sf"/>
</dbReference>
<organism evidence="2 3">
    <name type="scientific">Sellimonas catena</name>
    <dbReference type="NCBI Taxonomy" id="2994035"/>
    <lineage>
        <taxon>Bacteria</taxon>
        <taxon>Bacillati</taxon>
        <taxon>Bacillota</taxon>
        <taxon>Clostridia</taxon>
        <taxon>Lachnospirales</taxon>
        <taxon>Lachnospiraceae</taxon>
        <taxon>Sellimonas</taxon>
    </lineage>
</organism>
<feature type="transmembrane region" description="Helical" evidence="1">
    <location>
        <begin position="91"/>
        <end position="114"/>
    </location>
</feature>
<accession>A0A9W6CBR2</accession>
<reference evidence="2" key="3">
    <citation type="journal article" date="2023" name="Int. J. Syst. Evol. Microbiol.">
        <title>Sellimonas catena sp. nov., isolated from human faeces.</title>
        <authorList>
            <person name="Hisatomi A."/>
            <person name="Ohkuma M."/>
            <person name="Sakamoto M."/>
        </authorList>
    </citation>
    <scope>NUCLEOTIDE SEQUENCE</scope>
    <source>
        <strain evidence="2">18CBH55</strain>
    </source>
</reference>
<evidence type="ECO:0000256" key="1">
    <source>
        <dbReference type="SAM" id="Phobius"/>
    </source>
</evidence>
<feature type="transmembrane region" description="Helical" evidence="1">
    <location>
        <begin position="53"/>
        <end position="70"/>
    </location>
</feature>
<dbReference type="AlphaFoldDB" id="A0A9W6CBR2"/>
<gene>
    <name evidence="2" type="ORF">Selli2_19980</name>
</gene>
<keyword evidence="1" id="KW-0812">Transmembrane</keyword>